<sequence>MTYKQNLITLYHSQGIATSDIAKKVNCTVRYVNQIINVIKSNENKLNIPNYFLAKSHGLKTQKQLADWFHVTTRTIRNFENKNDIKNLERLYHELIFGNYFAQLKNELHQISDLLNICAPDSKHLLMVKQMLEVLEFATK</sequence>
<name>A0A8S5TSM8_9CAUD</name>
<reference evidence="1" key="1">
    <citation type="journal article" date="2021" name="Proc. Natl. Acad. Sci. U.S.A.">
        <title>A Catalog of Tens of Thousands of Viruses from Human Metagenomes Reveals Hidden Associations with Chronic Diseases.</title>
        <authorList>
            <person name="Tisza M.J."/>
            <person name="Buck C.B."/>
        </authorList>
    </citation>
    <scope>NUCLEOTIDE SEQUENCE</scope>
    <source>
        <strain evidence="1">CtARy1</strain>
    </source>
</reference>
<organism evidence="1">
    <name type="scientific">Podoviridae sp. ctARy1</name>
    <dbReference type="NCBI Taxonomy" id="2825228"/>
    <lineage>
        <taxon>Viruses</taxon>
        <taxon>Duplodnaviria</taxon>
        <taxon>Heunggongvirae</taxon>
        <taxon>Uroviricota</taxon>
        <taxon>Caudoviricetes</taxon>
    </lineage>
</organism>
<dbReference type="EMBL" id="BK015920">
    <property type="protein sequence ID" value="DAF85220.1"/>
    <property type="molecule type" value="Genomic_DNA"/>
</dbReference>
<proteinExistence type="predicted"/>
<evidence type="ECO:0000313" key="1">
    <source>
        <dbReference type="EMBL" id="DAF85220.1"/>
    </source>
</evidence>
<protein>
    <submittedName>
        <fullName evidence="1">Transposase</fullName>
    </submittedName>
</protein>
<accession>A0A8S5TSM8</accession>